<accession>A0A3M6U0G0</accession>
<gene>
    <name evidence="2" type="ORF">pdam_00016211</name>
</gene>
<evidence type="ECO:0008006" key="4">
    <source>
        <dbReference type="Google" id="ProtNLM"/>
    </source>
</evidence>
<feature type="region of interest" description="Disordered" evidence="1">
    <location>
        <begin position="96"/>
        <end position="115"/>
    </location>
</feature>
<proteinExistence type="predicted"/>
<reference evidence="2 3" key="1">
    <citation type="journal article" date="2018" name="Sci. Rep.">
        <title>Comparative analysis of the Pocillopora damicornis genome highlights role of immune system in coral evolution.</title>
        <authorList>
            <person name="Cunning R."/>
            <person name="Bay R.A."/>
            <person name="Gillette P."/>
            <person name="Baker A.C."/>
            <person name="Traylor-Knowles N."/>
        </authorList>
    </citation>
    <scope>NUCLEOTIDE SEQUENCE [LARGE SCALE GENOMIC DNA]</scope>
    <source>
        <strain evidence="2">RSMAS</strain>
        <tissue evidence="2">Whole animal</tissue>
    </source>
</reference>
<dbReference type="Gene3D" id="3.40.50.300">
    <property type="entry name" value="P-loop containing nucleotide triphosphate hydrolases"/>
    <property type="match status" value="1"/>
</dbReference>
<protein>
    <recommendedName>
        <fullName evidence="4">NB-ARC domain-containing protein</fullName>
    </recommendedName>
</protein>
<dbReference type="AlphaFoldDB" id="A0A3M6U0G0"/>
<keyword evidence="3" id="KW-1185">Reference proteome</keyword>
<dbReference type="OrthoDB" id="5981781at2759"/>
<organism evidence="2 3">
    <name type="scientific">Pocillopora damicornis</name>
    <name type="common">Cauliflower coral</name>
    <name type="synonym">Millepora damicornis</name>
    <dbReference type="NCBI Taxonomy" id="46731"/>
    <lineage>
        <taxon>Eukaryota</taxon>
        <taxon>Metazoa</taxon>
        <taxon>Cnidaria</taxon>
        <taxon>Anthozoa</taxon>
        <taxon>Hexacorallia</taxon>
        <taxon>Scleractinia</taxon>
        <taxon>Astrocoeniina</taxon>
        <taxon>Pocilloporidae</taxon>
        <taxon>Pocillopora</taxon>
    </lineage>
</organism>
<name>A0A3M6U0G0_POCDA</name>
<evidence type="ECO:0000256" key="1">
    <source>
        <dbReference type="SAM" id="MobiDB-lite"/>
    </source>
</evidence>
<dbReference type="InterPro" id="IPR027417">
    <property type="entry name" value="P-loop_NTPase"/>
</dbReference>
<evidence type="ECO:0000313" key="3">
    <source>
        <dbReference type="Proteomes" id="UP000275408"/>
    </source>
</evidence>
<dbReference type="Proteomes" id="UP000275408">
    <property type="component" value="Unassembled WGS sequence"/>
</dbReference>
<dbReference type="SUPFAM" id="SSF52540">
    <property type="entry name" value="P-loop containing nucleoside triphosphate hydrolases"/>
    <property type="match status" value="1"/>
</dbReference>
<evidence type="ECO:0000313" key="2">
    <source>
        <dbReference type="EMBL" id="RMX47142.1"/>
    </source>
</evidence>
<dbReference type="EMBL" id="RCHS01002482">
    <property type="protein sequence ID" value="RMX47142.1"/>
    <property type="molecule type" value="Genomic_DNA"/>
</dbReference>
<comment type="caution">
    <text evidence="2">The sequence shown here is derived from an EMBL/GenBank/DDBJ whole genome shotgun (WGS) entry which is preliminary data.</text>
</comment>
<sequence length="234" mass="26571">MFTSRDVNNVVFTITSQLLREVSYELSPIEQRHAVSSIKTNFRGKFEDQGEQDLYSCLQLFVKQGLVSEDNLTLLEGFLCPKASKKESLQEKIQQLKENRRQEVSSGKGESGVTGRERDLEKVMAMLTTGSSRVVNLRGISGVGNTTLAKEIFSKWPWRKFKADLREITEMEDVHFRVLSALAPDQTIISFKASPVVQLMQQLRQAEQHSDILLLLDNCQPTVRSTQKLSKNYS</sequence>